<name>A0AC11EKY2_SHEEP</name>
<reference evidence="1" key="1">
    <citation type="submission" date="2020-11" db="EMBL/GenBank/DDBJ databases">
        <authorList>
            <person name="Davenport K.M."/>
            <person name="Bickhart D.M."/>
            <person name="Smith T.P.L."/>
            <person name="Murdoch B.M."/>
            <person name="Rosen B.D."/>
        </authorList>
    </citation>
    <scope>NUCLEOTIDE SEQUENCE [LARGE SCALE GENOMIC DNA]</scope>
    <source>
        <strain evidence="1">OAR_USU_Benz2616</strain>
    </source>
</reference>
<protein>
    <submittedName>
        <fullName evidence="1">Rho guanine nucleotide exchange factor 33</fullName>
    </submittedName>
</protein>
<gene>
    <name evidence="1" type="primary">ARHGEF33</name>
</gene>
<organism evidence="1">
    <name type="scientific">Ovis aries</name>
    <name type="common">Sheep</name>
    <dbReference type="NCBI Taxonomy" id="9940"/>
    <lineage>
        <taxon>Eukaryota</taxon>
        <taxon>Metazoa</taxon>
        <taxon>Chordata</taxon>
        <taxon>Craniata</taxon>
        <taxon>Vertebrata</taxon>
        <taxon>Euteleostomi</taxon>
        <taxon>Mammalia</taxon>
        <taxon>Eutheria</taxon>
        <taxon>Laurasiatheria</taxon>
        <taxon>Artiodactyla</taxon>
        <taxon>Ruminantia</taxon>
        <taxon>Pecora</taxon>
        <taxon>Bovidae</taxon>
        <taxon>Caprinae</taxon>
        <taxon>Ovis</taxon>
    </lineage>
</organism>
<evidence type="ECO:0000313" key="1">
    <source>
        <dbReference type="Ensembl" id="ENSOARP00020059805.1"/>
    </source>
</evidence>
<reference evidence="1" key="2">
    <citation type="submission" date="2025-08" db="UniProtKB">
        <authorList>
            <consortium name="Ensembl"/>
        </authorList>
    </citation>
    <scope>IDENTIFICATION</scope>
</reference>
<sequence length="111" mass="12079">MPPDSVQRKKEKASKHLSAIKTPGKTRKGAFAAPSASSLKRKMGTQLVKISVVLGAGGDIRAFPFPDFRSSGSEYREKTNENPSMDPSPTKQDFFRNRLALANELDQGTAV</sequence>
<proteinExistence type="predicted"/>
<accession>A0AC11EKY2</accession>
<reference evidence="1" key="3">
    <citation type="submission" date="2025-09" db="UniProtKB">
        <authorList>
            <consortium name="Ensembl"/>
        </authorList>
    </citation>
    <scope>IDENTIFICATION</scope>
</reference>
<dbReference type="Ensembl" id="ENSOART00020047031.1">
    <property type="protein sequence ID" value="ENSOARP00020059805.1"/>
    <property type="gene ID" value="ENSOARG00020000175.2"/>
</dbReference>